<name>A0A2V2LG91_9RHOB</name>
<dbReference type="GO" id="GO:0016036">
    <property type="term" value="P:cellular response to phosphate starvation"/>
    <property type="evidence" value="ECO:0007669"/>
    <property type="project" value="InterPro"/>
</dbReference>
<accession>A0A2V2LG91</accession>
<organism evidence="10 11">
    <name type="scientific">Meridianimarinicoccus roseus</name>
    <dbReference type="NCBI Taxonomy" id="2072018"/>
    <lineage>
        <taxon>Bacteria</taxon>
        <taxon>Pseudomonadati</taxon>
        <taxon>Pseudomonadota</taxon>
        <taxon>Alphaproteobacteria</taxon>
        <taxon>Rhodobacterales</taxon>
        <taxon>Paracoccaceae</taxon>
        <taxon>Meridianimarinicoccus</taxon>
    </lineage>
</organism>
<dbReference type="AlphaFoldDB" id="A0A2V2LG91"/>
<evidence type="ECO:0000256" key="2">
    <source>
        <dbReference type="ARBA" id="ARBA00005632"/>
    </source>
</evidence>
<keyword evidence="4" id="KW-1003">Cell membrane</keyword>
<protein>
    <recommendedName>
        <fullName evidence="3">Protein PsiE</fullName>
    </recommendedName>
</protein>
<dbReference type="Pfam" id="PF06146">
    <property type="entry name" value="PsiE"/>
    <property type="match status" value="1"/>
</dbReference>
<dbReference type="PANTHER" id="PTHR37819:SF1">
    <property type="entry name" value="PROTEIN PSIE"/>
    <property type="match status" value="1"/>
</dbReference>
<comment type="similarity">
    <text evidence="2">Belongs to the PsiE family.</text>
</comment>
<evidence type="ECO:0000313" key="10">
    <source>
        <dbReference type="EMBL" id="PWR02931.1"/>
    </source>
</evidence>
<dbReference type="InterPro" id="IPR009315">
    <property type="entry name" value="P_starv_induced_PsiE"/>
</dbReference>
<keyword evidence="11" id="KW-1185">Reference proteome</keyword>
<evidence type="ECO:0000256" key="1">
    <source>
        <dbReference type="ARBA" id="ARBA00004429"/>
    </source>
</evidence>
<dbReference type="Proteomes" id="UP000245680">
    <property type="component" value="Unassembled WGS sequence"/>
</dbReference>
<evidence type="ECO:0000256" key="8">
    <source>
        <dbReference type="SAM" id="MobiDB-lite"/>
    </source>
</evidence>
<evidence type="ECO:0000256" key="6">
    <source>
        <dbReference type="ARBA" id="ARBA00022989"/>
    </source>
</evidence>
<feature type="transmembrane region" description="Helical" evidence="9">
    <location>
        <begin position="67"/>
        <end position="85"/>
    </location>
</feature>
<evidence type="ECO:0000256" key="9">
    <source>
        <dbReference type="SAM" id="Phobius"/>
    </source>
</evidence>
<comment type="caution">
    <text evidence="10">The sequence shown here is derived from an EMBL/GenBank/DDBJ whole genome shotgun (WGS) entry which is preliminary data.</text>
</comment>
<reference evidence="10 11" key="1">
    <citation type="submission" date="2018-05" db="EMBL/GenBank/DDBJ databases">
        <title>Rhodobacteraceae gen. nov., sp. nov. isolated from sea water.</title>
        <authorList>
            <person name="Ren Y."/>
        </authorList>
    </citation>
    <scope>NUCLEOTIDE SEQUENCE [LARGE SCALE GENOMIC DNA]</scope>
    <source>
        <strain evidence="10 11">TG-679</strain>
    </source>
</reference>
<evidence type="ECO:0000256" key="7">
    <source>
        <dbReference type="ARBA" id="ARBA00023136"/>
    </source>
</evidence>
<gene>
    <name evidence="10" type="ORF">DKT77_09660</name>
</gene>
<keyword evidence="7 9" id="KW-0472">Membrane</keyword>
<dbReference type="InterPro" id="IPR020948">
    <property type="entry name" value="P_starv_induced_PsiE-like"/>
</dbReference>
<feature type="region of interest" description="Disordered" evidence="8">
    <location>
        <begin position="1"/>
        <end position="22"/>
    </location>
</feature>
<dbReference type="OrthoDB" id="9792470at2"/>
<dbReference type="PANTHER" id="PTHR37819">
    <property type="entry name" value="PROTEIN PSIE"/>
    <property type="match status" value="1"/>
</dbReference>
<dbReference type="GO" id="GO:0005886">
    <property type="term" value="C:plasma membrane"/>
    <property type="evidence" value="ECO:0007669"/>
    <property type="project" value="UniProtKB-SubCell"/>
</dbReference>
<sequence length="143" mass="15619">MPSGDGDSGAGAPQRRQPRSTEEAMVERGLKYLERLLLLVVVGMTLAATFVEVMAVWRARSVDLGDILLMFLYTEVIAMVSVFYTGRGLPIVFPIFIAITALSRLIVLQGKEMDPANILIEAGAILLLAVSAVVLLRFVRRLS</sequence>
<keyword evidence="6 9" id="KW-1133">Transmembrane helix</keyword>
<comment type="subcellular location">
    <subcellularLocation>
        <location evidence="1">Cell inner membrane</location>
        <topology evidence="1">Multi-pass membrane protein</topology>
    </subcellularLocation>
</comment>
<dbReference type="EMBL" id="QGKU01000032">
    <property type="protein sequence ID" value="PWR02931.1"/>
    <property type="molecule type" value="Genomic_DNA"/>
</dbReference>
<feature type="transmembrane region" description="Helical" evidence="9">
    <location>
        <begin position="119"/>
        <end position="139"/>
    </location>
</feature>
<evidence type="ECO:0000256" key="3">
    <source>
        <dbReference type="ARBA" id="ARBA00021903"/>
    </source>
</evidence>
<evidence type="ECO:0000313" key="11">
    <source>
        <dbReference type="Proteomes" id="UP000245680"/>
    </source>
</evidence>
<evidence type="ECO:0000256" key="4">
    <source>
        <dbReference type="ARBA" id="ARBA00022475"/>
    </source>
</evidence>
<feature type="transmembrane region" description="Helical" evidence="9">
    <location>
        <begin position="36"/>
        <end position="55"/>
    </location>
</feature>
<proteinExistence type="inferred from homology"/>
<keyword evidence="5 9" id="KW-0812">Transmembrane</keyword>
<feature type="transmembrane region" description="Helical" evidence="9">
    <location>
        <begin position="91"/>
        <end position="107"/>
    </location>
</feature>
<evidence type="ECO:0000256" key="5">
    <source>
        <dbReference type="ARBA" id="ARBA00022692"/>
    </source>
</evidence>